<accession>A0ABN6JSW7</accession>
<dbReference type="Proteomes" id="UP001319874">
    <property type="component" value="Chromosome 3"/>
</dbReference>
<name>A0ABN6JSW7_9BURK</name>
<reference evidence="1 2" key="1">
    <citation type="journal article" date="2022" name="Front. Microbiol.">
        <title>Identification and characterization of a novel class of self-sufficient cytochrome P450 hydroxylase involved in cyclohexanecarboxylate degradation in Paraburkholderia terrae strain KU-64.</title>
        <authorList>
            <person name="Yamamoto T."/>
            <person name="Hasegawa Y."/>
            <person name="Iwaki H."/>
        </authorList>
    </citation>
    <scope>NUCLEOTIDE SEQUENCE [LARGE SCALE GENOMIC DNA]</scope>
    <source>
        <strain evidence="1 2">KU-64</strain>
    </source>
</reference>
<keyword evidence="2" id="KW-1185">Reference proteome</keyword>
<gene>
    <name evidence="1" type="ORF">PTKU64_77330</name>
</gene>
<dbReference type="EMBL" id="AP024957">
    <property type="protein sequence ID" value="BCZ84058.1"/>
    <property type="molecule type" value="Genomic_DNA"/>
</dbReference>
<organism evidence="1 2">
    <name type="scientific">Paraburkholderia terrae</name>
    <dbReference type="NCBI Taxonomy" id="311230"/>
    <lineage>
        <taxon>Bacteria</taxon>
        <taxon>Pseudomonadati</taxon>
        <taxon>Pseudomonadota</taxon>
        <taxon>Betaproteobacteria</taxon>
        <taxon>Burkholderiales</taxon>
        <taxon>Burkholderiaceae</taxon>
        <taxon>Paraburkholderia</taxon>
    </lineage>
</organism>
<sequence length="70" mass="7809">MGMNATVTASRGTGPVSSMLRVVGADAVLSLSHRPFVQFAPLDYRAFEWQCYALHVKRGFRQEVMSVDDF</sequence>
<evidence type="ECO:0000313" key="2">
    <source>
        <dbReference type="Proteomes" id="UP001319874"/>
    </source>
</evidence>
<proteinExistence type="predicted"/>
<protein>
    <submittedName>
        <fullName evidence="1">Uncharacterized protein</fullName>
    </submittedName>
</protein>
<evidence type="ECO:0000313" key="1">
    <source>
        <dbReference type="EMBL" id="BCZ84058.1"/>
    </source>
</evidence>